<organism evidence="1 2">
    <name type="scientific">Persea americana</name>
    <name type="common">Avocado</name>
    <dbReference type="NCBI Taxonomy" id="3435"/>
    <lineage>
        <taxon>Eukaryota</taxon>
        <taxon>Viridiplantae</taxon>
        <taxon>Streptophyta</taxon>
        <taxon>Embryophyta</taxon>
        <taxon>Tracheophyta</taxon>
        <taxon>Spermatophyta</taxon>
        <taxon>Magnoliopsida</taxon>
        <taxon>Magnoliidae</taxon>
        <taxon>Laurales</taxon>
        <taxon>Lauraceae</taxon>
        <taxon>Persea</taxon>
    </lineage>
</organism>
<comment type="caution">
    <text evidence="1">The sequence shown here is derived from an EMBL/GenBank/DDBJ whole genome shotgun (WGS) entry which is preliminary data.</text>
</comment>
<protein>
    <submittedName>
        <fullName evidence="1">Uncharacterized protein</fullName>
    </submittedName>
</protein>
<evidence type="ECO:0000313" key="1">
    <source>
        <dbReference type="EMBL" id="KAJ8617167.1"/>
    </source>
</evidence>
<evidence type="ECO:0000313" key="2">
    <source>
        <dbReference type="Proteomes" id="UP001234297"/>
    </source>
</evidence>
<proteinExistence type="predicted"/>
<gene>
    <name evidence="1" type="ORF">MRB53_013353</name>
</gene>
<keyword evidence="2" id="KW-1185">Reference proteome</keyword>
<accession>A0ACC2K858</accession>
<name>A0ACC2K858_PERAE</name>
<dbReference type="Proteomes" id="UP001234297">
    <property type="component" value="Chromosome 4"/>
</dbReference>
<reference evidence="1 2" key="1">
    <citation type="journal article" date="2022" name="Hortic Res">
        <title>A haplotype resolved chromosomal level avocado genome allows analysis of novel avocado genes.</title>
        <authorList>
            <person name="Nath O."/>
            <person name="Fletcher S.J."/>
            <person name="Hayward A."/>
            <person name="Shaw L.M."/>
            <person name="Masouleh A.K."/>
            <person name="Furtado A."/>
            <person name="Henry R.J."/>
            <person name="Mitter N."/>
        </authorList>
    </citation>
    <scope>NUCLEOTIDE SEQUENCE [LARGE SCALE GENOMIC DNA]</scope>
    <source>
        <strain evidence="2">cv. Hass</strain>
    </source>
</reference>
<sequence>MENLVGAFRLEKPSVAYKTLKTGIPLKNGLHEFLHVEKSPRGNHSTVTGFSVIVFDDVMKMLPYHVPEMDCESESSIIYKLLKDGFAATLPHPNCSGTSNLEGFKDFTNVSLHHGRSKALVENDMTGVKLRILVPSKNTFHEFVKVDYEPNENEMIATGYSVDVFKEVMDSLPYRVSYEFFPYENGHSSYMVYYDEVIQQLQLNGILVWIFEHEINPEFKGTFSEQVGKVLSFSFSISVFAQKEKLKSNYSRLVVNLWMFAVFVMVTTYASILQSMLTSDNDQPVFTRMEELIMNGDYVGYQKGSFVFDLLKHMGFQEQQLKAYSSVEEYAIALSRGSVNNGVSAIIDEIPYIKVFLAKYADRYMMAGPTFGPGGFGFLFKRDCAIVPNVSRAILEFLEGEKMPELEKKWFGFDEPNHFLPQIPQRNWRLSTKGLLGVLLITEPISVVALLVFIISIMFKYWKSPRNSSSNRAVEEGDTEESSNIVNIEINGSHINEDSNDGEGESDQATLNDSALEVEAALNDHSHSDVAFQNISLTGDEMENMLHSHTSTPTEEIGSTPALSHSNTRDVMSY</sequence>
<dbReference type="EMBL" id="CM056812">
    <property type="protein sequence ID" value="KAJ8617167.1"/>
    <property type="molecule type" value="Genomic_DNA"/>
</dbReference>